<dbReference type="AlphaFoldDB" id="A0A5J6WNL4"/>
<dbReference type="Proteomes" id="UP000327424">
    <property type="component" value="Chromosome"/>
</dbReference>
<name>A0A5J6WNL4_MORMI</name>
<evidence type="ECO:0000313" key="2">
    <source>
        <dbReference type="Proteomes" id="UP000327424"/>
    </source>
</evidence>
<dbReference type="EMBL" id="CP044399">
    <property type="protein sequence ID" value="QFI38758.1"/>
    <property type="molecule type" value="Genomic_DNA"/>
</dbReference>
<protein>
    <recommendedName>
        <fullName evidence="3">Lipoprotein</fullName>
    </recommendedName>
</protein>
<accession>A0A5J6WNL4</accession>
<dbReference type="RefSeq" id="WP_151676837.1">
    <property type="nucleotide sequence ID" value="NZ_ALOE01000002.1"/>
</dbReference>
<dbReference type="KEGG" id="mmaa:FR932_13300"/>
<evidence type="ECO:0008006" key="3">
    <source>
        <dbReference type="Google" id="ProtNLM"/>
    </source>
</evidence>
<dbReference type="PROSITE" id="PS51257">
    <property type="entry name" value="PROKAR_LIPOPROTEIN"/>
    <property type="match status" value="1"/>
</dbReference>
<organism evidence="1 2">
    <name type="scientific">Moritella marina ATCC 15381</name>
    <dbReference type="NCBI Taxonomy" id="1202962"/>
    <lineage>
        <taxon>Bacteria</taxon>
        <taxon>Pseudomonadati</taxon>
        <taxon>Pseudomonadota</taxon>
        <taxon>Gammaproteobacteria</taxon>
        <taxon>Alteromonadales</taxon>
        <taxon>Moritellaceae</taxon>
        <taxon>Moritella</taxon>
    </lineage>
</organism>
<dbReference type="OrthoDB" id="6402397at2"/>
<sequence length="172" mass="19559">MRIFKILMMSTLLLTACADRAESTRGIHIDIVPTYYTLSLNLNKNKDAQHRLDTFFIEQHERILSGQVEIFVATDTAYNFALQAESKLHGQGIDAMTIAITRVKKPINQRFDYVVQISNHQAIVPICRSAQSGYFFNRDLGCSMDSTRWKSMVRPDAVLNQSDLDSRPSKDS</sequence>
<keyword evidence="2" id="KW-1185">Reference proteome</keyword>
<proteinExistence type="predicted"/>
<evidence type="ECO:0000313" key="1">
    <source>
        <dbReference type="EMBL" id="QFI38758.1"/>
    </source>
</evidence>
<gene>
    <name evidence="1" type="ORF">FR932_13300</name>
</gene>
<reference evidence="1 2" key="1">
    <citation type="submission" date="2019-09" db="EMBL/GenBank/DDBJ databases">
        <title>Hybrid Assembly of the complete Genome of the Deep-Sea Bacterium Moritella marina from long Nanopore and Illumina reads.</title>
        <authorList>
            <person name="Magin S."/>
            <person name="Georgoulis A."/>
            <person name="Papadimitriou K."/>
            <person name="Iliakis G."/>
            <person name="Vorgias C.E."/>
        </authorList>
    </citation>
    <scope>NUCLEOTIDE SEQUENCE [LARGE SCALE GENOMIC DNA]</scope>
    <source>
        <strain evidence="1 2">MP-1</strain>
    </source>
</reference>